<dbReference type="EMBL" id="JBBPCC010000039">
    <property type="protein sequence ID" value="MEK8132977.1"/>
    <property type="molecule type" value="Genomic_DNA"/>
</dbReference>
<dbReference type="RefSeq" id="WP_341420106.1">
    <property type="nucleotide sequence ID" value="NZ_JBBPCC010000039.1"/>
</dbReference>
<dbReference type="Proteomes" id="UP001469365">
    <property type="component" value="Unassembled WGS sequence"/>
</dbReference>
<proteinExistence type="predicted"/>
<reference evidence="1 2" key="1">
    <citation type="submission" date="2024-04" db="EMBL/GenBank/DDBJ databases">
        <title>draft genome sequnece of Paenibacillus filicis.</title>
        <authorList>
            <person name="Kim D.-U."/>
        </authorList>
    </citation>
    <scope>NUCLEOTIDE SEQUENCE [LARGE SCALE GENOMIC DNA]</scope>
    <source>
        <strain evidence="1 2">KACC14197</strain>
    </source>
</reference>
<sequence length="154" mass="18352">MMEQLTPELRASLEAIDFIERHRGLSSKYRADPNGRFEKYGKNEALAIFSELGYNASFNKKESFFKIVDKFPRYKFQFNVSLKYGSVELIWAVWKDELIQRSLGPWCIIKSQLDGNFEDDKIFLPIFRNYDELRGILKEALHMYEDFKREMLSR</sequence>
<protein>
    <submittedName>
        <fullName evidence="1">Uncharacterized protein</fullName>
    </submittedName>
</protein>
<accession>A0ABU9DVZ4</accession>
<comment type="caution">
    <text evidence="1">The sequence shown here is derived from an EMBL/GenBank/DDBJ whole genome shotgun (WGS) entry which is preliminary data.</text>
</comment>
<keyword evidence="2" id="KW-1185">Reference proteome</keyword>
<name>A0ABU9DVZ4_9BACL</name>
<evidence type="ECO:0000313" key="1">
    <source>
        <dbReference type="EMBL" id="MEK8132977.1"/>
    </source>
</evidence>
<organism evidence="1 2">
    <name type="scientific">Paenibacillus filicis</name>
    <dbReference type="NCBI Taxonomy" id="669464"/>
    <lineage>
        <taxon>Bacteria</taxon>
        <taxon>Bacillati</taxon>
        <taxon>Bacillota</taxon>
        <taxon>Bacilli</taxon>
        <taxon>Bacillales</taxon>
        <taxon>Paenibacillaceae</taxon>
        <taxon>Paenibacillus</taxon>
    </lineage>
</organism>
<gene>
    <name evidence="1" type="ORF">WMW72_34370</name>
</gene>
<evidence type="ECO:0000313" key="2">
    <source>
        <dbReference type="Proteomes" id="UP001469365"/>
    </source>
</evidence>